<dbReference type="Proteomes" id="UP001303473">
    <property type="component" value="Unassembled WGS sequence"/>
</dbReference>
<dbReference type="SUPFAM" id="SSF49344">
    <property type="entry name" value="CBD9-like"/>
    <property type="match status" value="1"/>
</dbReference>
<proteinExistence type="predicted"/>
<feature type="signal peptide" evidence="1">
    <location>
        <begin position="1"/>
        <end position="19"/>
    </location>
</feature>
<evidence type="ECO:0000313" key="3">
    <source>
        <dbReference type="EMBL" id="KAK3935149.1"/>
    </source>
</evidence>
<name>A0AAN6RZR8_9PEZI</name>
<comment type="caution">
    <text evidence="3">The sequence shown here is derived from an EMBL/GenBank/DDBJ whole genome shotgun (WGS) entry which is preliminary data.</text>
</comment>
<dbReference type="AlphaFoldDB" id="A0AAN6RZR8"/>
<organism evidence="3 4">
    <name type="scientific">Diplogelasinospora grovesii</name>
    <dbReference type="NCBI Taxonomy" id="303347"/>
    <lineage>
        <taxon>Eukaryota</taxon>
        <taxon>Fungi</taxon>
        <taxon>Dikarya</taxon>
        <taxon>Ascomycota</taxon>
        <taxon>Pezizomycotina</taxon>
        <taxon>Sordariomycetes</taxon>
        <taxon>Sordariomycetidae</taxon>
        <taxon>Sordariales</taxon>
        <taxon>Diplogelasinosporaceae</taxon>
        <taxon>Diplogelasinospora</taxon>
    </lineage>
</organism>
<keyword evidence="1" id="KW-0732">Signal</keyword>
<evidence type="ECO:0000313" key="4">
    <source>
        <dbReference type="Proteomes" id="UP001303473"/>
    </source>
</evidence>
<feature type="chain" id="PRO_5042846394" evidence="1">
    <location>
        <begin position="20"/>
        <end position="221"/>
    </location>
</feature>
<dbReference type="EMBL" id="MU853938">
    <property type="protein sequence ID" value="KAK3935149.1"/>
    <property type="molecule type" value="Genomic_DNA"/>
</dbReference>
<reference evidence="4" key="1">
    <citation type="journal article" date="2023" name="Mol. Phylogenet. Evol.">
        <title>Genome-scale phylogeny and comparative genomics of the fungal order Sordariales.</title>
        <authorList>
            <person name="Hensen N."/>
            <person name="Bonometti L."/>
            <person name="Westerberg I."/>
            <person name="Brannstrom I.O."/>
            <person name="Guillou S."/>
            <person name="Cros-Aarteil S."/>
            <person name="Calhoun S."/>
            <person name="Haridas S."/>
            <person name="Kuo A."/>
            <person name="Mondo S."/>
            <person name="Pangilinan J."/>
            <person name="Riley R."/>
            <person name="LaButti K."/>
            <person name="Andreopoulos B."/>
            <person name="Lipzen A."/>
            <person name="Chen C."/>
            <person name="Yan M."/>
            <person name="Daum C."/>
            <person name="Ng V."/>
            <person name="Clum A."/>
            <person name="Steindorff A."/>
            <person name="Ohm R.A."/>
            <person name="Martin F."/>
            <person name="Silar P."/>
            <person name="Natvig D.O."/>
            <person name="Lalanne C."/>
            <person name="Gautier V."/>
            <person name="Ament-Velasquez S.L."/>
            <person name="Kruys A."/>
            <person name="Hutchinson M.I."/>
            <person name="Powell A.J."/>
            <person name="Barry K."/>
            <person name="Miller A.N."/>
            <person name="Grigoriev I.V."/>
            <person name="Debuchy R."/>
            <person name="Gladieux P."/>
            <person name="Hiltunen Thoren M."/>
            <person name="Johannesson H."/>
        </authorList>
    </citation>
    <scope>NUCLEOTIDE SEQUENCE [LARGE SCALE GENOMIC DNA]</scope>
    <source>
        <strain evidence="4">CBS 340.73</strain>
    </source>
</reference>
<dbReference type="CDD" id="cd09630">
    <property type="entry name" value="CDH_like_cytochrome"/>
    <property type="match status" value="1"/>
</dbReference>
<sequence>MGLVKIAAVLLALGKPALSAPAPEALESSAAAKYCDASTGICYTEYTSPENIAFRIAIPDTATAGSFDILLQVVAPKAVGWAGIAWGGVMANNPLTVAWANPAGSSVVSSRKATSHTYPTAYPDATYTVLPGSTSNSTHWTLNALAKGVSSWGTTKLDPAATAVSLAYAQSAQAPSEPANNASRFSIHQTKAKFSVDLSSCKIANFTALVQKASSAKPATL</sequence>
<dbReference type="PANTHER" id="PTHR47797:SF5">
    <property type="entry name" value="CELLOBIOSE DEHYDROGENASE CYTOCHROME DOMAIN-CONTAINING PROTEIN"/>
    <property type="match status" value="1"/>
</dbReference>
<feature type="domain" description="Cellobiose dehydrogenase-like cytochrome" evidence="2">
    <location>
        <begin position="34"/>
        <end position="207"/>
    </location>
</feature>
<dbReference type="PANTHER" id="PTHR47797">
    <property type="entry name" value="DEHYDROGENASE, PUTATIVE (AFU_ORTHOLOGUE AFUA_8G05805)-RELATED"/>
    <property type="match status" value="1"/>
</dbReference>
<evidence type="ECO:0000259" key="2">
    <source>
        <dbReference type="Pfam" id="PF16010"/>
    </source>
</evidence>
<dbReference type="Pfam" id="PF16010">
    <property type="entry name" value="CDH-cyt"/>
    <property type="match status" value="1"/>
</dbReference>
<gene>
    <name evidence="3" type="ORF">QBC46DRAFT_272403</name>
</gene>
<keyword evidence="4" id="KW-1185">Reference proteome</keyword>
<accession>A0AAN6RZR8</accession>
<protein>
    <submittedName>
        <fullName evidence="3">Cellobiose dehydrogenase</fullName>
    </submittedName>
</protein>
<evidence type="ECO:0000256" key="1">
    <source>
        <dbReference type="SAM" id="SignalP"/>
    </source>
</evidence>
<dbReference type="Gene3D" id="2.60.40.1210">
    <property type="entry name" value="Cellobiose dehydrogenase, cytochrome domain"/>
    <property type="match status" value="1"/>
</dbReference>
<dbReference type="InterPro" id="IPR015920">
    <property type="entry name" value="Cellobiose_DH-like_cyt"/>
</dbReference>